<protein>
    <recommendedName>
        <fullName evidence="4">Tetratricopeptide repeat protein</fullName>
    </recommendedName>
</protein>
<dbReference type="Gene3D" id="1.25.40.10">
    <property type="entry name" value="Tetratricopeptide repeat domain"/>
    <property type="match status" value="1"/>
</dbReference>
<feature type="signal peptide" evidence="1">
    <location>
        <begin position="1"/>
        <end position="19"/>
    </location>
</feature>
<evidence type="ECO:0000313" key="3">
    <source>
        <dbReference type="Proteomes" id="UP000191160"/>
    </source>
</evidence>
<keyword evidence="1" id="KW-0732">Signal</keyword>
<gene>
    <name evidence="2" type="ORF">B1202_04595</name>
</gene>
<sequence>MKKIMLLSSILLITMPSWACLNTYVEDFYTTDSEKENQREEHHDENLNNFVSRHPSPIDYQAENDYAVHQIYAGRYDLAIMVLRAIENEHPGLPKTAVNLGTAYELIGNITLAKKWIAEGMKRDPSIHLGSEWIHLNILTAKEKRATAKYFYEYPLLNVHYGTGYVPDAHWKDQRKLTTAEYDAIREQASLQINERKNFVSRQDAVMAQLFYELANLEMSQYQPKWSDHFQSSYETNMLIDLAEKYGLKTTPYNQKRLQYMAQSSVFEKIWMRIKDFFSSKT</sequence>
<dbReference type="EMBL" id="MVKX01000002">
    <property type="protein sequence ID" value="OOV84910.1"/>
    <property type="molecule type" value="Genomic_DNA"/>
</dbReference>
<evidence type="ECO:0000256" key="1">
    <source>
        <dbReference type="SAM" id="SignalP"/>
    </source>
</evidence>
<dbReference type="InterPro" id="IPR011990">
    <property type="entry name" value="TPR-like_helical_dom_sf"/>
</dbReference>
<dbReference type="AlphaFoldDB" id="A0A1T1H5B2"/>
<evidence type="ECO:0008006" key="4">
    <source>
        <dbReference type="Google" id="ProtNLM"/>
    </source>
</evidence>
<comment type="caution">
    <text evidence="2">The sequence shown here is derived from an EMBL/GenBank/DDBJ whole genome shotgun (WGS) entry which is preliminary data.</text>
</comment>
<accession>A0A1T1H5B2</accession>
<evidence type="ECO:0000313" key="2">
    <source>
        <dbReference type="EMBL" id="OOV84910.1"/>
    </source>
</evidence>
<name>A0A1T1H5B2_9GAMM</name>
<organism evidence="2 3">
    <name type="scientific">Acinetobacter amyesii</name>
    <dbReference type="NCBI Taxonomy" id="2942470"/>
    <lineage>
        <taxon>Bacteria</taxon>
        <taxon>Pseudomonadati</taxon>
        <taxon>Pseudomonadota</taxon>
        <taxon>Gammaproteobacteria</taxon>
        <taxon>Moraxellales</taxon>
        <taxon>Moraxellaceae</taxon>
        <taxon>Acinetobacter</taxon>
    </lineage>
</organism>
<dbReference type="SUPFAM" id="SSF48452">
    <property type="entry name" value="TPR-like"/>
    <property type="match status" value="1"/>
</dbReference>
<keyword evidence="3" id="KW-1185">Reference proteome</keyword>
<proteinExistence type="predicted"/>
<feature type="chain" id="PRO_5011961649" description="Tetratricopeptide repeat protein" evidence="1">
    <location>
        <begin position="20"/>
        <end position="282"/>
    </location>
</feature>
<dbReference type="Proteomes" id="UP000191160">
    <property type="component" value="Unassembled WGS sequence"/>
</dbReference>
<reference evidence="2 3" key="1">
    <citation type="submission" date="2017-02" db="EMBL/GenBank/DDBJ databases">
        <title>Acinetobacter sp. ANC 4945, whole genome shotgun sequencing project.</title>
        <authorList>
            <person name="Radolfova-Krizova L."/>
            <person name="Al Atrouni A."/>
            <person name="Nemec A."/>
        </authorList>
    </citation>
    <scope>NUCLEOTIDE SEQUENCE [LARGE SCALE GENOMIC DNA]</scope>
    <source>
        <strain evidence="2 3">ANC 4945</strain>
    </source>
</reference>